<gene>
    <name evidence="1" type="primary">Dyak\GE23180</name>
    <name evidence="1" type="synonym">dyak_GLEANR_696</name>
    <name evidence="1" type="synonym">GE23180</name>
    <name evidence="1" type="ORF">Dyak_GE23180</name>
</gene>
<dbReference type="EMBL" id="CM000157">
    <property type="protein sequence ID" value="EDW89319.1"/>
    <property type="molecule type" value="Genomic_DNA"/>
</dbReference>
<dbReference type="PhylomeDB" id="B4P2Q8"/>
<dbReference type="Proteomes" id="UP000002282">
    <property type="component" value="Chromosome 2L"/>
</dbReference>
<reference evidence="1 2" key="2">
    <citation type="journal article" date="2007" name="PLoS Biol.">
        <title>Principles of genome evolution in the Drosophila melanogaster species group.</title>
        <authorList>
            <person name="Ranz J.M."/>
            <person name="Maurin D."/>
            <person name="Chan Y.S."/>
            <person name="von Grotthuss M."/>
            <person name="Hillier L.W."/>
            <person name="Roote J."/>
            <person name="Ashburner M."/>
            <person name="Bergman C.M."/>
        </authorList>
    </citation>
    <scope>NUCLEOTIDE SEQUENCE [LARGE SCALE GENOMIC DNA]</scope>
    <source>
        <strain evidence="2">Tai18E2 / Tucson 14021-0261.01</strain>
    </source>
</reference>
<accession>B4P2Q8</accession>
<evidence type="ECO:0000313" key="1">
    <source>
        <dbReference type="EMBL" id="EDW89319.1"/>
    </source>
</evidence>
<reference evidence="1 2" key="1">
    <citation type="journal article" date="2007" name="Nature">
        <title>Evolution of genes and genomes on the Drosophila phylogeny.</title>
        <authorList>
            <consortium name="Drosophila 12 Genomes Consortium"/>
            <person name="Clark A.G."/>
            <person name="Eisen M.B."/>
            <person name="Smith D.R."/>
            <person name="Bergman C.M."/>
            <person name="Oliver B."/>
            <person name="Markow T.A."/>
            <person name="Kaufman T.C."/>
            <person name="Kellis M."/>
            <person name="Gelbart W."/>
            <person name="Iyer V.N."/>
            <person name="Pollard D.A."/>
            <person name="Sackton T.B."/>
            <person name="Larracuente A.M."/>
            <person name="Singh N.D."/>
            <person name="Abad J.P."/>
            <person name="Abt D.N."/>
            <person name="Adryan B."/>
            <person name="Aguade M."/>
            <person name="Akashi H."/>
            <person name="Anderson W.W."/>
            <person name="Aquadro C.F."/>
            <person name="Ardell D.H."/>
            <person name="Arguello R."/>
            <person name="Artieri C.G."/>
            <person name="Barbash D.A."/>
            <person name="Barker D."/>
            <person name="Barsanti P."/>
            <person name="Batterham P."/>
            <person name="Batzoglou S."/>
            <person name="Begun D."/>
            <person name="Bhutkar A."/>
            <person name="Blanco E."/>
            <person name="Bosak S.A."/>
            <person name="Bradley R.K."/>
            <person name="Brand A.D."/>
            <person name="Brent M.R."/>
            <person name="Brooks A.N."/>
            <person name="Brown R.H."/>
            <person name="Butlin R.K."/>
            <person name="Caggese C."/>
            <person name="Calvi B.R."/>
            <person name="Bernardo de Carvalho A."/>
            <person name="Caspi A."/>
            <person name="Castrezana S."/>
            <person name="Celniker S.E."/>
            <person name="Chang J.L."/>
            <person name="Chapple C."/>
            <person name="Chatterji S."/>
            <person name="Chinwalla A."/>
            <person name="Civetta A."/>
            <person name="Clifton S.W."/>
            <person name="Comeron J.M."/>
            <person name="Costello J.C."/>
            <person name="Coyne J.A."/>
            <person name="Daub J."/>
            <person name="David R.G."/>
            <person name="Delcher A.L."/>
            <person name="Delehaunty K."/>
            <person name="Do C.B."/>
            <person name="Ebling H."/>
            <person name="Edwards K."/>
            <person name="Eickbush T."/>
            <person name="Evans J.D."/>
            <person name="Filipski A."/>
            <person name="Findeiss S."/>
            <person name="Freyhult E."/>
            <person name="Fulton L."/>
            <person name="Fulton R."/>
            <person name="Garcia A.C."/>
            <person name="Gardiner A."/>
            <person name="Garfield D.A."/>
            <person name="Garvin B.E."/>
            <person name="Gibson G."/>
            <person name="Gilbert D."/>
            <person name="Gnerre S."/>
            <person name="Godfrey J."/>
            <person name="Good R."/>
            <person name="Gotea V."/>
            <person name="Gravely B."/>
            <person name="Greenberg A.J."/>
            <person name="Griffiths-Jones S."/>
            <person name="Gross S."/>
            <person name="Guigo R."/>
            <person name="Gustafson E.A."/>
            <person name="Haerty W."/>
            <person name="Hahn M.W."/>
            <person name="Halligan D.L."/>
            <person name="Halpern A.L."/>
            <person name="Halter G.M."/>
            <person name="Han M.V."/>
            <person name="Heger A."/>
            <person name="Hillier L."/>
            <person name="Hinrichs A.S."/>
            <person name="Holmes I."/>
            <person name="Hoskins R.A."/>
            <person name="Hubisz M.J."/>
            <person name="Hultmark D."/>
            <person name="Huntley M.A."/>
            <person name="Jaffe D.B."/>
            <person name="Jagadeeshan S."/>
            <person name="Jeck W.R."/>
            <person name="Johnson J."/>
            <person name="Jones C.D."/>
            <person name="Jordan W.C."/>
            <person name="Karpen G.H."/>
            <person name="Kataoka E."/>
            <person name="Keightley P.D."/>
            <person name="Kheradpour P."/>
            <person name="Kirkness E.F."/>
            <person name="Koerich L.B."/>
            <person name="Kristiansen K."/>
            <person name="Kudrna D."/>
            <person name="Kulathinal R.J."/>
            <person name="Kumar S."/>
            <person name="Kwok R."/>
            <person name="Lander E."/>
            <person name="Langley C.H."/>
            <person name="Lapoint R."/>
            <person name="Lazzaro B.P."/>
            <person name="Lee S.J."/>
            <person name="Levesque L."/>
            <person name="Li R."/>
            <person name="Lin C.F."/>
            <person name="Lin M.F."/>
            <person name="Lindblad-Toh K."/>
            <person name="Llopart A."/>
            <person name="Long M."/>
            <person name="Low L."/>
            <person name="Lozovsky E."/>
            <person name="Lu J."/>
            <person name="Luo M."/>
            <person name="Machado C.A."/>
            <person name="Makalowski W."/>
            <person name="Marzo M."/>
            <person name="Matsuda M."/>
            <person name="Matzkin L."/>
            <person name="McAllister B."/>
            <person name="McBride C.S."/>
            <person name="McKernan B."/>
            <person name="McKernan K."/>
            <person name="Mendez-Lago M."/>
            <person name="Minx P."/>
            <person name="Mollenhauer M.U."/>
            <person name="Montooth K."/>
            <person name="Mount S.M."/>
            <person name="Mu X."/>
            <person name="Myers E."/>
            <person name="Negre B."/>
            <person name="Newfeld S."/>
            <person name="Nielsen R."/>
            <person name="Noor M.A."/>
            <person name="O'Grady P."/>
            <person name="Pachter L."/>
            <person name="Papaceit M."/>
            <person name="Parisi M.J."/>
            <person name="Parisi M."/>
            <person name="Parts L."/>
            <person name="Pedersen J.S."/>
            <person name="Pesole G."/>
            <person name="Phillippy A.M."/>
            <person name="Ponting C.P."/>
            <person name="Pop M."/>
            <person name="Porcelli D."/>
            <person name="Powell J.R."/>
            <person name="Prohaska S."/>
            <person name="Pruitt K."/>
            <person name="Puig M."/>
            <person name="Quesneville H."/>
            <person name="Ram K.R."/>
            <person name="Rand D."/>
            <person name="Rasmussen M.D."/>
            <person name="Reed L.K."/>
            <person name="Reenan R."/>
            <person name="Reily A."/>
            <person name="Remington K.A."/>
            <person name="Rieger T.T."/>
            <person name="Ritchie M.G."/>
            <person name="Robin C."/>
            <person name="Rogers Y.H."/>
            <person name="Rohde C."/>
            <person name="Rozas J."/>
            <person name="Rubenfield M.J."/>
            <person name="Ruiz A."/>
            <person name="Russo S."/>
            <person name="Salzberg S.L."/>
            <person name="Sanchez-Gracia A."/>
            <person name="Saranga D.J."/>
            <person name="Sato H."/>
            <person name="Schaeffer S.W."/>
            <person name="Schatz M.C."/>
            <person name="Schlenke T."/>
            <person name="Schwartz R."/>
            <person name="Segarra C."/>
            <person name="Singh R.S."/>
            <person name="Sirot L."/>
            <person name="Sirota M."/>
            <person name="Sisneros N.B."/>
            <person name="Smith C.D."/>
            <person name="Smith T.F."/>
            <person name="Spieth J."/>
            <person name="Stage D.E."/>
            <person name="Stark A."/>
            <person name="Stephan W."/>
            <person name="Strausberg R.L."/>
            <person name="Strempel S."/>
            <person name="Sturgill D."/>
            <person name="Sutton G."/>
            <person name="Sutton G.G."/>
            <person name="Tao W."/>
            <person name="Teichmann S."/>
            <person name="Tobari Y.N."/>
            <person name="Tomimura Y."/>
            <person name="Tsolas J.M."/>
            <person name="Valente V.L."/>
            <person name="Venter E."/>
            <person name="Venter J.C."/>
            <person name="Vicario S."/>
            <person name="Vieira F.G."/>
            <person name="Vilella A.J."/>
            <person name="Villasante A."/>
            <person name="Walenz B."/>
            <person name="Wang J."/>
            <person name="Wasserman M."/>
            <person name="Watts T."/>
            <person name="Wilson D."/>
            <person name="Wilson R.K."/>
            <person name="Wing R.A."/>
            <person name="Wolfner M.F."/>
            <person name="Wong A."/>
            <person name="Wong G.K."/>
            <person name="Wu C.I."/>
            <person name="Wu G."/>
            <person name="Yamamoto D."/>
            <person name="Yang H.P."/>
            <person name="Yang S.P."/>
            <person name="Yorke J.A."/>
            <person name="Yoshida K."/>
            <person name="Zdobnov E."/>
            <person name="Zhang P."/>
            <person name="Zhang Y."/>
            <person name="Zimin A.V."/>
            <person name="Baldwin J."/>
            <person name="Abdouelleil A."/>
            <person name="Abdulkadir J."/>
            <person name="Abebe A."/>
            <person name="Abera B."/>
            <person name="Abreu J."/>
            <person name="Acer S.C."/>
            <person name="Aftuck L."/>
            <person name="Alexander A."/>
            <person name="An P."/>
            <person name="Anderson E."/>
            <person name="Anderson S."/>
            <person name="Arachi H."/>
            <person name="Azer M."/>
            <person name="Bachantsang P."/>
            <person name="Barry A."/>
            <person name="Bayul T."/>
            <person name="Berlin A."/>
            <person name="Bessette D."/>
            <person name="Bloom T."/>
            <person name="Blye J."/>
            <person name="Boguslavskiy L."/>
            <person name="Bonnet C."/>
            <person name="Boukhgalter B."/>
            <person name="Bourzgui I."/>
            <person name="Brown A."/>
            <person name="Cahill P."/>
            <person name="Channer S."/>
            <person name="Cheshatsang Y."/>
            <person name="Chuda L."/>
            <person name="Citroen M."/>
            <person name="Collymore A."/>
            <person name="Cooke P."/>
            <person name="Costello M."/>
            <person name="D'Aco K."/>
            <person name="Daza R."/>
            <person name="De Haan G."/>
            <person name="DeGray S."/>
            <person name="DeMaso C."/>
            <person name="Dhargay N."/>
            <person name="Dooley K."/>
            <person name="Dooley E."/>
            <person name="Doricent M."/>
            <person name="Dorje P."/>
            <person name="Dorjee K."/>
            <person name="Dupes A."/>
            <person name="Elong R."/>
            <person name="Falk J."/>
            <person name="Farina A."/>
            <person name="Faro S."/>
            <person name="Ferguson D."/>
            <person name="Fisher S."/>
            <person name="Foley C.D."/>
            <person name="Franke A."/>
            <person name="Friedrich D."/>
            <person name="Gadbois L."/>
            <person name="Gearin G."/>
            <person name="Gearin C.R."/>
            <person name="Giannoukos G."/>
            <person name="Goode T."/>
            <person name="Graham J."/>
            <person name="Grandbois E."/>
            <person name="Grewal S."/>
            <person name="Gyaltsen K."/>
            <person name="Hafez N."/>
            <person name="Hagos B."/>
            <person name="Hall J."/>
            <person name="Henson C."/>
            <person name="Hollinger A."/>
            <person name="Honan T."/>
            <person name="Huard M.D."/>
            <person name="Hughes L."/>
            <person name="Hurhula B."/>
            <person name="Husby M.E."/>
            <person name="Kamat A."/>
            <person name="Kanga B."/>
            <person name="Kashin S."/>
            <person name="Khazanovich D."/>
            <person name="Kisner P."/>
            <person name="Lance K."/>
            <person name="Lara M."/>
            <person name="Lee W."/>
            <person name="Lennon N."/>
            <person name="Letendre F."/>
            <person name="LeVine R."/>
            <person name="Lipovsky A."/>
            <person name="Liu X."/>
            <person name="Liu J."/>
            <person name="Liu S."/>
            <person name="Lokyitsang T."/>
            <person name="Lokyitsang Y."/>
            <person name="Lubonja R."/>
            <person name="Lui A."/>
            <person name="MacDonald P."/>
            <person name="Magnisalis V."/>
            <person name="Maru K."/>
            <person name="Matthews C."/>
            <person name="McCusker W."/>
            <person name="McDonough S."/>
            <person name="Mehta T."/>
            <person name="Meldrim J."/>
            <person name="Meneus L."/>
            <person name="Mihai O."/>
            <person name="Mihalev A."/>
            <person name="Mihova T."/>
            <person name="Mittelman R."/>
            <person name="Mlenga V."/>
            <person name="Montmayeur A."/>
            <person name="Mulrain L."/>
            <person name="Navidi A."/>
            <person name="Naylor J."/>
            <person name="Negash T."/>
            <person name="Nguyen T."/>
            <person name="Nguyen N."/>
            <person name="Nicol R."/>
            <person name="Norbu C."/>
            <person name="Norbu N."/>
            <person name="Novod N."/>
            <person name="O'Neill B."/>
            <person name="Osman S."/>
            <person name="Markiewicz E."/>
            <person name="Oyono O.L."/>
            <person name="Patti C."/>
            <person name="Phunkhang P."/>
            <person name="Pierre F."/>
            <person name="Priest M."/>
            <person name="Raghuraman S."/>
            <person name="Rege F."/>
            <person name="Reyes R."/>
            <person name="Rise C."/>
            <person name="Rogov P."/>
            <person name="Ross K."/>
            <person name="Ryan E."/>
            <person name="Settipalli S."/>
            <person name="Shea T."/>
            <person name="Sherpa N."/>
            <person name="Shi L."/>
            <person name="Shih D."/>
            <person name="Sparrow T."/>
            <person name="Spaulding J."/>
            <person name="Stalker J."/>
            <person name="Stange-Thomann N."/>
            <person name="Stavropoulos S."/>
            <person name="Stone C."/>
            <person name="Strader C."/>
            <person name="Tesfaye S."/>
            <person name="Thomson T."/>
            <person name="Thoulutsang Y."/>
            <person name="Thoulutsang D."/>
            <person name="Topham K."/>
            <person name="Topping I."/>
            <person name="Tsamla T."/>
            <person name="Vassiliev H."/>
            <person name="Vo A."/>
            <person name="Wangchuk T."/>
            <person name="Wangdi T."/>
            <person name="Weiand M."/>
            <person name="Wilkinson J."/>
            <person name="Wilson A."/>
            <person name="Yadav S."/>
            <person name="Young G."/>
            <person name="Yu Q."/>
            <person name="Zembek L."/>
            <person name="Zhong D."/>
            <person name="Zimmer A."/>
            <person name="Zwirko Z."/>
            <person name="Jaffe D.B."/>
            <person name="Alvarez P."/>
            <person name="Brockman W."/>
            <person name="Butler J."/>
            <person name="Chin C."/>
            <person name="Gnerre S."/>
            <person name="Grabherr M."/>
            <person name="Kleber M."/>
            <person name="Mauceli E."/>
            <person name="MacCallum I."/>
        </authorList>
    </citation>
    <scope>NUCLEOTIDE SEQUENCE [LARGE SCALE GENOMIC DNA]</scope>
    <source>
        <strain evidence="2">Tai18E2 / Tucson 14021-0261.01</strain>
    </source>
</reference>
<protein>
    <submittedName>
        <fullName evidence="1">Uncharacterized protein</fullName>
    </submittedName>
</protein>
<dbReference type="KEGG" id="dya:Dyak_GE23180"/>
<dbReference type="AlphaFoldDB" id="B4P2Q8"/>
<keyword evidence="2" id="KW-1185">Reference proteome</keyword>
<sequence>MIKFLRTLSGKGLHLARRLHTRLQVCQEVGTFVHPELRRTIPLVYFSKGELPPKLNQGVPAKGQCEISSLERSRRCTEAFRQFCSRQHQCFSSTYQWAELRRKMIYGSY</sequence>
<dbReference type="OMA" id="RCKEYFR"/>
<name>B4P2Q8_DROYA</name>
<organism evidence="1 2">
    <name type="scientific">Drosophila yakuba</name>
    <name type="common">Fruit fly</name>
    <dbReference type="NCBI Taxonomy" id="7245"/>
    <lineage>
        <taxon>Eukaryota</taxon>
        <taxon>Metazoa</taxon>
        <taxon>Ecdysozoa</taxon>
        <taxon>Arthropoda</taxon>
        <taxon>Hexapoda</taxon>
        <taxon>Insecta</taxon>
        <taxon>Pterygota</taxon>
        <taxon>Neoptera</taxon>
        <taxon>Endopterygota</taxon>
        <taxon>Diptera</taxon>
        <taxon>Brachycera</taxon>
        <taxon>Muscomorpha</taxon>
        <taxon>Ephydroidea</taxon>
        <taxon>Drosophilidae</taxon>
        <taxon>Drosophila</taxon>
        <taxon>Sophophora</taxon>
    </lineage>
</organism>
<dbReference type="OrthoDB" id="7805945at2759"/>
<evidence type="ECO:0000313" key="2">
    <source>
        <dbReference type="Proteomes" id="UP000002282"/>
    </source>
</evidence>
<dbReference type="HOGENOM" id="CLU_2186634_0_0_1"/>
<proteinExistence type="predicted"/>